<reference evidence="6" key="2">
    <citation type="submission" date="2013-12" db="EMBL/GenBank/DDBJ databases">
        <authorList>
            <person name="Yu Y."/>
            <person name="Lee S."/>
            <person name="de Baynast K."/>
            <person name="Wissotski M."/>
            <person name="Liu L."/>
            <person name="Talag J."/>
            <person name="Goicoechea J."/>
            <person name="Angelova A."/>
            <person name="Jetty R."/>
            <person name="Kudrna D."/>
            <person name="Golser W."/>
            <person name="Rivera L."/>
            <person name="Zhang J."/>
            <person name="Wing R."/>
        </authorList>
    </citation>
    <scope>NUCLEOTIDE SEQUENCE</scope>
</reference>
<dbReference type="PANTHER" id="PTHR31662">
    <property type="entry name" value="BNAANNG10740D PROTEIN-RELATED"/>
    <property type="match status" value="1"/>
</dbReference>
<dbReference type="Pfam" id="PF04504">
    <property type="entry name" value="GeBP-like_DBD"/>
    <property type="match status" value="1"/>
</dbReference>
<feature type="domain" description="Glabrous enhancer-binding protein-like DBD" evidence="4">
    <location>
        <begin position="76"/>
        <end position="181"/>
    </location>
</feature>
<dbReference type="eggNOG" id="ENOG502QUAW">
    <property type="taxonomic scope" value="Eukaryota"/>
</dbReference>
<feature type="compositionally biased region" description="Pro residues" evidence="2">
    <location>
        <begin position="33"/>
        <end position="52"/>
    </location>
</feature>
<evidence type="ECO:0000259" key="4">
    <source>
        <dbReference type="Pfam" id="PF04504"/>
    </source>
</evidence>
<dbReference type="GO" id="GO:0005634">
    <property type="term" value="C:nucleus"/>
    <property type="evidence" value="ECO:0007669"/>
    <property type="project" value="TreeGrafter"/>
</dbReference>
<dbReference type="PANTHER" id="PTHR31662:SF1">
    <property type="entry name" value="OS01G0249900 PROTEIN"/>
    <property type="match status" value="1"/>
</dbReference>
<reference evidence="5" key="3">
    <citation type="submission" date="2015-04" db="UniProtKB">
        <authorList>
            <consortium name="EnsemblPlants"/>
        </authorList>
    </citation>
    <scope>IDENTIFICATION</scope>
</reference>
<name>A0A0D9UZ36_9ORYZ</name>
<feature type="region of interest" description="Disordered" evidence="2">
    <location>
        <begin position="1"/>
        <end position="71"/>
    </location>
</feature>
<feature type="region of interest" description="Disordered" evidence="2">
    <location>
        <begin position="187"/>
        <end position="256"/>
    </location>
</feature>
<accession>A0A0D9UZ36</accession>
<evidence type="ECO:0000313" key="6">
    <source>
        <dbReference type="Proteomes" id="UP000032180"/>
    </source>
</evidence>
<keyword evidence="3" id="KW-0472">Membrane</keyword>
<dbReference type="HOGENOM" id="CLU_463354_0_0_1"/>
<evidence type="ECO:0000256" key="1">
    <source>
        <dbReference type="ARBA" id="ARBA00010820"/>
    </source>
</evidence>
<dbReference type="EnsemblPlants" id="LPERR01G09020.1">
    <property type="protein sequence ID" value="LPERR01G09020.1"/>
    <property type="gene ID" value="LPERR01G09020"/>
</dbReference>
<dbReference type="AlphaFoldDB" id="A0A0D9UZ36"/>
<keyword evidence="6" id="KW-1185">Reference proteome</keyword>
<reference evidence="5 6" key="1">
    <citation type="submission" date="2012-08" db="EMBL/GenBank/DDBJ databases">
        <title>Oryza genome evolution.</title>
        <authorList>
            <person name="Wing R.A."/>
        </authorList>
    </citation>
    <scope>NUCLEOTIDE SEQUENCE</scope>
</reference>
<feature type="transmembrane region" description="Helical" evidence="3">
    <location>
        <begin position="468"/>
        <end position="490"/>
    </location>
</feature>
<dbReference type="InterPro" id="IPR007592">
    <property type="entry name" value="GEBP"/>
</dbReference>
<evidence type="ECO:0000313" key="5">
    <source>
        <dbReference type="EnsemblPlants" id="LPERR01G09020.1"/>
    </source>
</evidence>
<dbReference type="GO" id="GO:0006355">
    <property type="term" value="P:regulation of DNA-templated transcription"/>
    <property type="evidence" value="ECO:0007669"/>
    <property type="project" value="InterPro"/>
</dbReference>
<dbReference type="Gramene" id="LPERR01G09020.1">
    <property type="protein sequence ID" value="LPERR01G09020.1"/>
    <property type="gene ID" value="LPERR01G09020"/>
</dbReference>
<proteinExistence type="inferred from homology"/>
<organism evidence="5 6">
    <name type="scientific">Leersia perrieri</name>
    <dbReference type="NCBI Taxonomy" id="77586"/>
    <lineage>
        <taxon>Eukaryota</taxon>
        <taxon>Viridiplantae</taxon>
        <taxon>Streptophyta</taxon>
        <taxon>Embryophyta</taxon>
        <taxon>Tracheophyta</taxon>
        <taxon>Spermatophyta</taxon>
        <taxon>Magnoliopsida</taxon>
        <taxon>Liliopsida</taxon>
        <taxon>Poales</taxon>
        <taxon>Poaceae</taxon>
        <taxon>BOP clade</taxon>
        <taxon>Oryzoideae</taxon>
        <taxon>Oryzeae</taxon>
        <taxon>Oryzinae</taxon>
        <taxon>Leersia</taxon>
    </lineage>
</organism>
<evidence type="ECO:0000256" key="2">
    <source>
        <dbReference type="SAM" id="MobiDB-lite"/>
    </source>
</evidence>
<dbReference type="Proteomes" id="UP000032180">
    <property type="component" value="Chromosome 1"/>
</dbReference>
<keyword evidence="3" id="KW-0812">Transmembrane</keyword>
<keyword evidence="3" id="KW-1133">Transmembrane helix</keyword>
<comment type="similarity">
    <text evidence="1">Belongs to the GeBP family.</text>
</comment>
<protein>
    <recommendedName>
        <fullName evidence="4">Glabrous enhancer-binding protein-like DBD domain-containing protein</fullName>
    </recommendedName>
</protein>
<feature type="compositionally biased region" description="Low complexity" evidence="2">
    <location>
        <begin position="21"/>
        <end position="32"/>
    </location>
</feature>
<dbReference type="InterPro" id="IPR053932">
    <property type="entry name" value="GeBP-like_DBD"/>
</dbReference>
<dbReference type="STRING" id="77586.A0A0D9UZ36"/>
<sequence length="589" mass="62991">MAAAEPAATYSGEEDDEGTDSDGSNPDHAAAPLDPPPPVPDASVTPPPPAPEPTTGGAIPPQPGSGTTAEDSRRLFQRLWTDEEELLILRGFLDFTTRRGTKFASHQYDTGPFYDEIRRRLSFDFTKSQLVEKLRRLKKKYRVCAARMAAAAANAQGGGGAAFAFRSAHEGAIYDVARHIWPPALKRGDGAASDEDDINPAATTTPGAMEDGFGGGVPAPASTPTPRGRGGRRVRRRTAQEPDAPAMGFTLPALNSTDGAHQEPVVAAMEYSIPQIADLPLVSEPAPVPVNADGASEEAVRSILSPLLKELISSVAVAGQTGTELGLGIGFGGLGCADISGVNFGTASMNPGVPSIDKWRQQQILELEVYLKRIELVREQVTAALEDLRSCLLDDAFSPRISLFVASGWWRRRPHAAAVAAIGREVAAAVRRWARRGARGRARRARQRARGRARRARRALLADLLPSLLQFLLGLLAGVLLLLLLGLVILHGDYACGEAFLLQLAHDAHRVDSPDHRHIIAGEMGRHTLERGNELTAEVNSVTAMAPLAGTSSESLSFDSTKIQLVEKLCRLKKKYRVCAARKAAATNA</sequence>
<evidence type="ECO:0000256" key="3">
    <source>
        <dbReference type="SAM" id="Phobius"/>
    </source>
</evidence>